<feature type="domain" description="Beta-hexosaminidase bacterial type N-terminal" evidence="7">
    <location>
        <begin position="41"/>
        <end position="172"/>
    </location>
</feature>
<dbReference type="InterPro" id="IPR017853">
    <property type="entry name" value="GH"/>
</dbReference>
<evidence type="ECO:0000313" key="8">
    <source>
        <dbReference type="EMBL" id="MEF3834953.1"/>
    </source>
</evidence>
<dbReference type="InterPro" id="IPR015883">
    <property type="entry name" value="Glyco_hydro_20_cat"/>
</dbReference>
<feature type="domain" description="Glycoside hydrolase family 20 catalytic" evidence="6">
    <location>
        <begin position="176"/>
        <end position="527"/>
    </location>
</feature>
<name>A0ABU7XW71_9FLAO</name>
<keyword evidence="4" id="KW-0378">Hydrolase</keyword>
<reference evidence="8 9" key="1">
    <citation type="submission" date="2022-09" db="EMBL/GenBank/DDBJ databases">
        <title>Genome sequencing of Flavivirga sp. MEBiC05379.</title>
        <authorList>
            <person name="Oh H.-M."/>
            <person name="Kwon K.K."/>
            <person name="Park M.J."/>
            <person name="Yang S.-H."/>
        </authorList>
    </citation>
    <scope>NUCLEOTIDE SEQUENCE [LARGE SCALE GENOMIC DNA]</scope>
    <source>
        <strain evidence="8 9">MEBiC05379</strain>
    </source>
</reference>
<evidence type="ECO:0000259" key="6">
    <source>
        <dbReference type="Pfam" id="PF00728"/>
    </source>
</evidence>
<dbReference type="InterPro" id="IPR015882">
    <property type="entry name" value="HEX_bac_N"/>
</dbReference>
<dbReference type="Pfam" id="PF02838">
    <property type="entry name" value="Glyco_hydro_20b"/>
    <property type="match status" value="1"/>
</dbReference>
<evidence type="ECO:0000313" key="9">
    <source>
        <dbReference type="Proteomes" id="UP001337305"/>
    </source>
</evidence>
<dbReference type="RefSeq" id="WP_303307257.1">
    <property type="nucleotide sequence ID" value="NZ_JAODOP010000004.1"/>
</dbReference>
<dbReference type="EC" id="3.2.1.52" evidence="3"/>
<dbReference type="PANTHER" id="PTHR22600:SF57">
    <property type="entry name" value="BETA-N-ACETYLHEXOSAMINIDASE"/>
    <property type="match status" value="1"/>
</dbReference>
<comment type="similarity">
    <text evidence="2">Belongs to the glycosyl hydrolase 20 family.</text>
</comment>
<dbReference type="Proteomes" id="UP001337305">
    <property type="component" value="Unassembled WGS sequence"/>
</dbReference>
<evidence type="ECO:0000259" key="7">
    <source>
        <dbReference type="Pfam" id="PF02838"/>
    </source>
</evidence>
<evidence type="ECO:0000256" key="5">
    <source>
        <dbReference type="ARBA" id="ARBA00023295"/>
    </source>
</evidence>
<dbReference type="CDD" id="cd06563">
    <property type="entry name" value="GH20_chitobiase-like"/>
    <property type="match status" value="1"/>
</dbReference>
<evidence type="ECO:0000256" key="1">
    <source>
        <dbReference type="ARBA" id="ARBA00001231"/>
    </source>
</evidence>
<dbReference type="Gene3D" id="3.30.379.10">
    <property type="entry name" value="Chitobiase/beta-hexosaminidase domain 2-like"/>
    <property type="match status" value="1"/>
</dbReference>
<organism evidence="8 9">
    <name type="scientific">Flavivirga spongiicola</name>
    <dbReference type="NCBI Taxonomy" id="421621"/>
    <lineage>
        <taxon>Bacteria</taxon>
        <taxon>Pseudomonadati</taxon>
        <taxon>Bacteroidota</taxon>
        <taxon>Flavobacteriia</taxon>
        <taxon>Flavobacteriales</taxon>
        <taxon>Flavobacteriaceae</taxon>
        <taxon>Flavivirga</taxon>
    </lineage>
</organism>
<dbReference type="PROSITE" id="PS51257">
    <property type="entry name" value="PROKAR_LIPOPROTEIN"/>
    <property type="match status" value="1"/>
</dbReference>
<dbReference type="SUPFAM" id="SSF51445">
    <property type="entry name" value="(Trans)glycosidases"/>
    <property type="match status" value="1"/>
</dbReference>
<evidence type="ECO:0000256" key="3">
    <source>
        <dbReference type="ARBA" id="ARBA00012663"/>
    </source>
</evidence>
<dbReference type="Pfam" id="PF00728">
    <property type="entry name" value="Glyco_hydro_20"/>
    <property type="match status" value="1"/>
</dbReference>
<dbReference type="InterPro" id="IPR029018">
    <property type="entry name" value="Hex-like_dom2"/>
</dbReference>
<comment type="catalytic activity">
    <reaction evidence="1">
        <text>Hydrolysis of terminal non-reducing N-acetyl-D-hexosamine residues in N-acetyl-beta-D-hexosaminides.</text>
        <dbReference type="EC" id="3.2.1.52"/>
    </reaction>
</comment>
<dbReference type="PANTHER" id="PTHR22600">
    <property type="entry name" value="BETA-HEXOSAMINIDASE"/>
    <property type="match status" value="1"/>
</dbReference>
<evidence type="ECO:0000256" key="2">
    <source>
        <dbReference type="ARBA" id="ARBA00006285"/>
    </source>
</evidence>
<gene>
    <name evidence="8" type="ORF">N1F79_17610</name>
</gene>
<accession>A0ABU7XW71</accession>
<evidence type="ECO:0000256" key="4">
    <source>
        <dbReference type="ARBA" id="ARBA00022801"/>
    </source>
</evidence>
<dbReference type="SUPFAM" id="SSF55545">
    <property type="entry name" value="beta-N-acetylhexosaminidase-like domain"/>
    <property type="match status" value="1"/>
</dbReference>
<protein>
    <recommendedName>
        <fullName evidence="3">beta-N-acetylhexosaminidase</fullName>
        <ecNumber evidence="3">3.2.1.52</ecNumber>
    </recommendedName>
</protein>
<keyword evidence="9" id="KW-1185">Reference proteome</keyword>
<dbReference type="PRINTS" id="PR00738">
    <property type="entry name" value="GLHYDRLASE20"/>
</dbReference>
<dbReference type="Gene3D" id="3.20.20.80">
    <property type="entry name" value="Glycosidases"/>
    <property type="match status" value="1"/>
</dbReference>
<proteinExistence type="inferred from homology"/>
<keyword evidence="5" id="KW-0326">Glycosidase</keyword>
<comment type="caution">
    <text evidence="8">The sequence shown here is derived from an EMBL/GenBank/DDBJ whole genome shotgun (WGS) entry which is preliminary data.</text>
</comment>
<sequence>MAQIKNLKNYFILVITISICFGVSSCNKDLSKKYKETILDVNIIPKPEKLVSKKGAFFIHENTGLQIKSQDDRIASIAGLFISKINQTSGFNVKVNTGDNSIKLILNKDLKELGTEGYKLNVSNKEIVLEAFESAGLFNGTQTILQMLPSAAQSSTIVKNVEWKMPCVSIEDKPRFSWRGYMKDVSRTFYNIDVLKKYLDVMALYKMNVFHLHLTDDQGWRVEIKKYPKLTSPQSTIFPERFNQPKERSGYYTQEQLKDLVAYAAVRNITIVPEIDLPGHCWPAMLSYPELSVNQDTNPSFVFPFLASWRMWKNQRTPNTFDPTNEKVYSFLNDVFEELTAIFPSKYIHFGGDEVQFSVWEASKHVQQFIKEKGLKSNKGLQSYFVARVCDIIKSKGRQPIGWNDILEGDHDPIRGTAIMSWLGSHAIKEAAENGFYTVGTPTGYLYFDITQANRNDGTMSDLAYRNINSLEKIYSYEPSKGLNETNEHYLLGIQANMWTAIPQEVKDVNVQNFPRLLAVAEIGWIQKGERNFNDFKNRLESHYSRLDELKVDYYKEGGYISGNWSPEKLTTEFSNIEWDVTKKVYANGRIIAGFFYTRGENFMDIEKVELLENDKIISTDQHEGLANKYRGTSRTKTFLYHLKVDNYNPNSKYKVRASVKGKDGTDSHGNFTFNLSPYKPFSAVEPK</sequence>
<dbReference type="EMBL" id="JAODOP010000004">
    <property type="protein sequence ID" value="MEF3834953.1"/>
    <property type="molecule type" value="Genomic_DNA"/>
</dbReference>
<dbReference type="InterPro" id="IPR025705">
    <property type="entry name" value="Beta_hexosaminidase_sua/sub"/>
</dbReference>